<keyword evidence="8" id="KW-1185">Reference proteome</keyword>
<name>A0A8T1SDQ9_CHESE</name>
<evidence type="ECO:0000313" key="7">
    <source>
        <dbReference type="EMBL" id="KAG6926948.1"/>
    </source>
</evidence>
<evidence type="ECO:0000256" key="1">
    <source>
        <dbReference type="ARBA" id="ARBA00001933"/>
    </source>
</evidence>
<feature type="compositionally biased region" description="Pro residues" evidence="6">
    <location>
        <begin position="92"/>
        <end position="101"/>
    </location>
</feature>
<sequence length="108" mass="11398">MAAGRKGLTLDSVNPGVKGTSPPTLGPLLGRAWQIQRQLAQGEEKPFREVIWCHSGDPHAAGRRPVTFLRQVRSKDPPCSPWGAQRAAGPAGMPPTSPPAAPCVRGNS</sequence>
<evidence type="ECO:0000256" key="3">
    <source>
        <dbReference type="ARBA" id="ARBA00022576"/>
    </source>
</evidence>
<dbReference type="Gene3D" id="3.90.1150.10">
    <property type="entry name" value="Aspartate Aminotransferase, domain 1"/>
    <property type="match status" value="1"/>
</dbReference>
<evidence type="ECO:0000256" key="4">
    <source>
        <dbReference type="ARBA" id="ARBA00022679"/>
    </source>
</evidence>
<dbReference type="PANTHER" id="PTHR11751:SF308">
    <property type="entry name" value="ALANINE AMINOTRANSFERASE 1"/>
    <property type="match status" value="1"/>
</dbReference>
<keyword evidence="5" id="KW-0663">Pyridoxal phosphate</keyword>
<dbReference type="EMBL" id="JAHGAV010000287">
    <property type="protein sequence ID" value="KAG6926948.1"/>
    <property type="molecule type" value="Genomic_DNA"/>
</dbReference>
<gene>
    <name evidence="7" type="primary">gpt2.S</name>
    <name evidence="7" type="ORF">G0U57_010774</name>
</gene>
<keyword evidence="4" id="KW-0808">Transferase</keyword>
<protein>
    <submittedName>
        <fullName evidence="7">Glutamic pyruvate transaminase (Alanine aminotransferase) 2 S-like protein</fullName>
    </submittedName>
</protein>
<dbReference type="GO" id="GO:0008483">
    <property type="term" value="F:transaminase activity"/>
    <property type="evidence" value="ECO:0007669"/>
    <property type="project" value="UniProtKB-KW"/>
</dbReference>
<dbReference type="InterPro" id="IPR015422">
    <property type="entry name" value="PyrdxlP-dep_Trfase_small"/>
</dbReference>
<evidence type="ECO:0000256" key="5">
    <source>
        <dbReference type="ARBA" id="ARBA00022898"/>
    </source>
</evidence>
<evidence type="ECO:0000256" key="6">
    <source>
        <dbReference type="SAM" id="MobiDB-lite"/>
    </source>
</evidence>
<keyword evidence="3 7" id="KW-0032">Aminotransferase</keyword>
<dbReference type="PANTHER" id="PTHR11751">
    <property type="entry name" value="ALANINE AMINOTRANSFERASE"/>
    <property type="match status" value="1"/>
</dbReference>
<evidence type="ECO:0000313" key="8">
    <source>
        <dbReference type="Proteomes" id="UP000765507"/>
    </source>
</evidence>
<comment type="subunit">
    <text evidence="2">Homodimer.</text>
</comment>
<comment type="caution">
    <text evidence="7">The sequence shown here is derived from an EMBL/GenBank/DDBJ whole genome shotgun (WGS) entry which is preliminary data.</text>
</comment>
<dbReference type="Proteomes" id="UP000765507">
    <property type="component" value="Unassembled WGS sequence"/>
</dbReference>
<organism evidence="7 8">
    <name type="scientific">Chelydra serpentina</name>
    <name type="common">Snapping turtle</name>
    <name type="synonym">Testudo serpentina</name>
    <dbReference type="NCBI Taxonomy" id="8475"/>
    <lineage>
        <taxon>Eukaryota</taxon>
        <taxon>Metazoa</taxon>
        <taxon>Chordata</taxon>
        <taxon>Craniata</taxon>
        <taxon>Vertebrata</taxon>
        <taxon>Euteleostomi</taxon>
        <taxon>Archelosauria</taxon>
        <taxon>Testudinata</taxon>
        <taxon>Testudines</taxon>
        <taxon>Cryptodira</taxon>
        <taxon>Durocryptodira</taxon>
        <taxon>Americhelydia</taxon>
        <taxon>Chelydroidea</taxon>
        <taxon>Chelydridae</taxon>
        <taxon>Chelydra</taxon>
    </lineage>
</organism>
<keyword evidence="7" id="KW-0670">Pyruvate</keyword>
<evidence type="ECO:0000256" key="2">
    <source>
        <dbReference type="ARBA" id="ARBA00011738"/>
    </source>
</evidence>
<proteinExistence type="predicted"/>
<dbReference type="InterPro" id="IPR045088">
    <property type="entry name" value="ALAT1/2-like"/>
</dbReference>
<reference evidence="7 8" key="1">
    <citation type="journal article" date="2020" name="G3 (Bethesda)">
        <title>Draft Genome of the Common Snapping Turtle, Chelydra serpentina, a Model for Phenotypic Plasticity in Reptiles.</title>
        <authorList>
            <person name="Das D."/>
            <person name="Singh S.K."/>
            <person name="Bierstedt J."/>
            <person name="Erickson A."/>
            <person name="Galli G.L.J."/>
            <person name="Crossley D.A. 2nd"/>
            <person name="Rhen T."/>
        </authorList>
    </citation>
    <scope>NUCLEOTIDE SEQUENCE [LARGE SCALE GENOMIC DNA]</scope>
    <source>
        <strain evidence="7">KW</strain>
    </source>
</reference>
<dbReference type="Gene3D" id="1.10.287.1970">
    <property type="match status" value="1"/>
</dbReference>
<accession>A0A8T1SDQ9</accession>
<comment type="cofactor">
    <cofactor evidence="1">
        <name>pyridoxal 5'-phosphate</name>
        <dbReference type="ChEBI" id="CHEBI:597326"/>
    </cofactor>
</comment>
<feature type="region of interest" description="Disordered" evidence="6">
    <location>
        <begin position="73"/>
        <end position="108"/>
    </location>
</feature>
<feature type="region of interest" description="Disordered" evidence="6">
    <location>
        <begin position="1"/>
        <end position="28"/>
    </location>
</feature>
<dbReference type="AlphaFoldDB" id="A0A8T1SDQ9"/>